<dbReference type="Pfam" id="PF04041">
    <property type="entry name" value="Glyco_hydro_130"/>
    <property type="match status" value="1"/>
</dbReference>
<evidence type="ECO:0000256" key="2">
    <source>
        <dbReference type="ARBA" id="ARBA00022679"/>
    </source>
</evidence>
<keyword evidence="2" id="KW-0808">Transferase</keyword>
<proteinExistence type="inferred from homology"/>
<dbReference type="Gene3D" id="2.115.10.20">
    <property type="entry name" value="Glycosyl hydrolase domain, family 43"/>
    <property type="match status" value="1"/>
</dbReference>
<sequence length="524" mass="59816">MRLLIERKPIKVYPDPKRVIARFFFNGDERAREVIRRVVALPDNEVFGLISPILQEYSKRHRNITKILARNCKKIKYALDDLDIDYESLSKYQRLLLGSYFTHEYSIESAAFFNPSVVEDPDQSELVEGEKRLIISFRAVGEGHISSVVFRRALVDSKGNITVQPAGNYIDEAEIVRNAVYNKKLFLKKAADSRIDLNILDELGAKLEDKFDYTILRRIILDSKNLQEDDLKKLEYDKVLWLSDTYHEISFSRDTDISDRVIFPISEFERKGIEDARFVRFVKEDGSVIYYATYTAFDGAMIMPKLLQTTDFYDFKISPLHGAGAANKNLALFPRKINGKYAMISRIDGWNNYLMYSDKLTVWDHPVKLQHPQFPWEFIQIGNCGSPIETEAGWLIITHGVGPMRRYCLGASLLDLEDPSKEIGRLTEPLVIPNNDEREGYVPNVLYSCGSIIHNGELIIPYGLSDYCSSFATVKIDLLLEKLLSAGGTIQETIPVPEPKDAKVKGESAVKEPSFIEEAVKDKK</sequence>
<accession>A0A521EXS6</accession>
<dbReference type="CDD" id="cd18613">
    <property type="entry name" value="GH130"/>
    <property type="match status" value="1"/>
</dbReference>
<keyword evidence="5" id="KW-1185">Reference proteome</keyword>
<evidence type="ECO:0000256" key="3">
    <source>
        <dbReference type="ARBA" id="ARBA00024356"/>
    </source>
</evidence>
<protein>
    <submittedName>
        <fullName evidence="4">Predicted glycosyl hydrolase, GH43/DUF377 family</fullName>
    </submittedName>
</protein>
<organism evidence="4 5">
    <name type="scientific">Pedobacter westerhofensis</name>
    <dbReference type="NCBI Taxonomy" id="425512"/>
    <lineage>
        <taxon>Bacteria</taxon>
        <taxon>Pseudomonadati</taxon>
        <taxon>Bacteroidota</taxon>
        <taxon>Sphingobacteriia</taxon>
        <taxon>Sphingobacteriales</taxon>
        <taxon>Sphingobacteriaceae</taxon>
        <taxon>Pedobacter</taxon>
    </lineage>
</organism>
<dbReference type="AlphaFoldDB" id="A0A521EXS6"/>
<keyword evidence="1" id="KW-0328">Glycosyltransferase</keyword>
<keyword evidence="4" id="KW-0378">Hydrolase</keyword>
<dbReference type="PANTHER" id="PTHR34106:SF4">
    <property type="entry name" value="BLL5143 PROTEIN"/>
    <property type="match status" value="1"/>
</dbReference>
<dbReference type="GO" id="GO:0016757">
    <property type="term" value="F:glycosyltransferase activity"/>
    <property type="evidence" value="ECO:0007669"/>
    <property type="project" value="UniProtKB-KW"/>
</dbReference>
<evidence type="ECO:0000256" key="1">
    <source>
        <dbReference type="ARBA" id="ARBA00022676"/>
    </source>
</evidence>
<dbReference type="InterPro" id="IPR007184">
    <property type="entry name" value="Mannoside_phosphorylase"/>
</dbReference>
<dbReference type="OrthoDB" id="9775877at2"/>
<gene>
    <name evidence="4" type="ORF">SAMN06265348_109285</name>
</gene>
<dbReference type="InterPro" id="IPR023296">
    <property type="entry name" value="Glyco_hydro_beta-prop_sf"/>
</dbReference>
<reference evidence="4 5" key="1">
    <citation type="submission" date="2017-05" db="EMBL/GenBank/DDBJ databases">
        <authorList>
            <person name="Varghese N."/>
            <person name="Submissions S."/>
        </authorList>
    </citation>
    <scope>NUCLEOTIDE SEQUENCE [LARGE SCALE GENOMIC DNA]</scope>
    <source>
        <strain evidence="4 5">DSM 19036</strain>
    </source>
</reference>
<evidence type="ECO:0000313" key="4">
    <source>
        <dbReference type="EMBL" id="SMO88729.1"/>
    </source>
</evidence>
<dbReference type="EMBL" id="FXTN01000009">
    <property type="protein sequence ID" value="SMO88729.1"/>
    <property type="molecule type" value="Genomic_DNA"/>
</dbReference>
<evidence type="ECO:0000313" key="5">
    <source>
        <dbReference type="Proteomes" id="UP000320300"/>
    </source>
</evidence>
<dbReference type="SUPFAM" id="SSF75005">
    <property type="entry name" value="Arabinanase/levansucrase/invertase"/>
    <property type="match status" value="1"/>
</dbReference>
<dbReference type="Proteomes" id="UP000320300">
    <property type="component" value="Unassembled WGS sequence"/>
</dbReference>
<dbReference type="RefSeq" id="WP_142529691.1">
    <property type="nucleotide sequence ID" value="NZ_CBCSJO010000009.1"/>
</dbReference>
<name>A0A521EXS6_9SPHI</name>
<comment type="similarity">
    <text evidence="3">Belongs to the glycosyl hydrolase 130 family.</text>
</comment>
<dbReference type="PANTHER" id="PTHR34106">
    <property type="entry name" value="GLYCOSIDASE"/>
    <property type="match status" value="1"/>
</dbReference>
<dbReference type="GO" id="GO:0016787">
    <property type="term" value="F:hydrolase activity"/>
    <property type="evidence" value="ECO:0007669"/>
    <property type="project" value="UniProtKB-KW"/>
</dbReference>